<evidence type="ECO:0000313" key="2">
    <source>
        <dbReference type="Proteomes" id="UP000585474"/>
    </source>
</evidence>
<gene>
    <name evidence="1" type="ORF">Acr_00g0047970</name>
</gene>
<keyword evidence="2" id="KW-1185">Reference proteome</keyword>
<name>A0A7J0DK45_9ERIC</name>
<protein>
    <submittedName>
        <fullName evidence="1">Uncharacterized protein</fullName>
    </submittedName>
</protein>
<sequence>MRGLRRSLIGGYLKGWKKKFFFISGDDWEFAYGLSRELGVLRVLRSWSTPDPRCNMPPVLTESEQESFSYDWGNTLSNGGDIAKEKILATWLTLRLVRVSLAFPKGMTTSREKGIHIGKKRAQEEALDISPVKKGKQTTNVKKKGPMRTLDDKKKGSIANIIAIDEFKVSDEYKEAIEGATSSYFLART</sequence>
<accession>A0A7J0DK45</accession>
<dbReference type="Proteomes" id="UP000585474">
    <property type="component" value="Unassembled WGS sequence"/>
</dbReference>
<evidence type="ECO:0000313" key="1">
    <source>
        <dbReference type="EMBL" id="GFS36777.1"/>
    </source>
</evidence>
<reference evidence="2" key="1">
    <citation type="submission" date="2019-07" db="EMBL/GenBank/DDBJ databases">
        <title>De Novo Assembly of kiwifruit Actinidia rufa.</title>
        <authorList>
            <person name="Sugita-Konishi S."/>
            <person name="Sato K."/>
            <person name="Mori E."/>
            <person name="Abe Y."/>
            <person name="Kisaki G."/>
            <person name="Hamano K."/>
            <person name="Suezawa K."/>
            <person name="Otani M."/>
            <person name="Fukuda T."/>
            <person name="Manabe T."/>
            <person name="Gomi K."/>
            <person name="Tabuchi M."/>
            <person name="Akimitsu K."/>
            <person name="Kataoka I."/>
        </authorList>
    </citation>
    <scope>NUCLEOTIDE SEQUENCE [LARGE SCALE GENOMIC DNA]</scope>
    <source>
        <strain evidence="2">cv. Fuchu</strain>
    </source>
</reference>
<comment type="caution">
    <text evidence="1">The sequence shown here is derived from an EMBL/GenBank/DDBJ whole genome shotgun (WGS) entry which is preliminary data.</text>
</comment>
<proteinExistence type="predicted"/>
<organism evidence="1 2">
    <name type="scientific">Actinidia rufa</name>
    <dbReference type="NCBI Taxonomy" id="165716"/>
    <lineage>
        <taxon>Eukaryota</taxon>
        <taxon>Viridiplantae</taxon>
        <taxon>Streptophyta</taxon>
        <taxon>Embryophyta</taxon>
        <taxon>Tracheophyta</taxon>
        <taxon>Spermatophyta</taxon>
        <taxon>Magnoliopsida</taxon>
        <taxon>eudicotyledons</taxon>
        <taxon>Gunneridae</taxon>
        <taxon>Pentapetalae</taxon>
        <taxon>asterids</taxon>
        <taxon>Ericales</taxon>
        <taxon>Actinidiaceae</taxon>
        <taxon>Actinidia</taxon>
    </lineage>
</organism>
<dbReference type="EMBL" id="BJWL01000263">
    <property type="protein sequence ID" value="GFS36777.1"/>
    <property type="molecule type" value="Genomic_DNA"/>
</dbReference>
<dbReference type="AlphaFoldDB" id="A0A7J0DK45"/>